<dbReference type="SMART" id="SM00631">
    <property type="entry name" value="Zn_pept"/>
    <property type="match status" value="1"/>
</dbReference>
<comment type="caution">
    <text evidence="10">The sequence shown here is derived from an EMBL/GenBank/DDBJ whole genome shotgun (WGS) entry which is preliminary data.</text>
</comment>
<protein>
    <recommendedName>
        <fullName evidence="9">Peptidase M14 domain-containing protein</fullName>
    </recommendedName>
</protein>
<evidence type="ECO:0000256" key="7">
    <source>
        <dbReference type="SAM" id="Phobius"/>
    </source>
</evidence>
<feature type="compositionally biased region" description="Low complexity" evidence="6">
    <location>
        <begin position="505"/>
        <end position="523"/>
    </location>
</feature>
<proteinExistence type="inferred from homology"/>
<reference evidence="10" key="1">
    <citation type="journal article" date="2021" name="Proc. Natl. Acad. Sci. U.S.A.">
        <title>Three genomes in the algal genus Volvox reveal the fate of a haploid sex-determining region after a transition to homothallism.</title>
        <authorList>
            <person name="Yamamoto K."/>
            <person name="Hamaji T."/>
            <person name="Kawai-Toyooka H."/>
            <person name="Matsuzaki R."/>
            <person name="Takahashi F."/>
            <person name="Nishimura Y."/>
            <person name="Kawachi M."/>
            <person name="Noguchi H."/>
            <person name="Minakuchi Y."/>
            <person name="Umen J.G."/>
            <person name="Toyoda A."/>
            <person name="Nozaki H."/>
        </authorList>
    </citation>
    <scope>NUCLEOTIDE SEQUENCE</scope>
    <source>
        <strain evidence="10">NIES-3780</strain>
    </source>
</reference>
<dbReference type="EMBL" id="BNCO01000020">
    <property type="protein sequence ID" value="GIL55187.1"/>
    <property type="molecule type" value="Genomic_DNA"/>
</dbReference>
<sequence>MSFSRAQAALAFLLIVVPATTAHGQYSTLGDLLHWYAHSAQTHSSLARYTELKEPGFEHAMLPLATFTDHSDEVRNRTKPSVLLVFGEHAREIITCEVGLWFSRVLVGDTAEIFSWAEWPEAFKPLHISPENIASTVQGWVRRILGNLVVKVLPVENVDGRQAWEAGNLCLRKTGKGVDLNRNYPFAFAAEPHHSEMYGGPHPFSEAQSRLIARIALDGGRVPKAYINVHSGEWAVYSGWDSKAAVGPGLPEDLSDLLIRSGDVCRCQAGPAGAVSNYLAFGTGMDFMYTQLGVPYALTYEVYGHNFGGLVPDDPGRIPEGTHNKPLSEYPYVTDGGIARSVPRVEDILQPLHHHQQQHQQHHTRDAYNLNLHEHRNAARQHQNRRQDRNRMSRAFASRLRRSADERVAEVEDLPGLRSGSSLAAEEGAGANMTDGGKRQMAKGSGGFIRWWMDAASRVRMMTLSGGTTDAGGGVAAVEATAVVSGGGNDGRALLEASSSAASSSSSVMSSSEFTSSPSSLPGSLGGRSMRRLAAAMKSGDGSSHAVTLPAANEVSTSASGAAALGAALGTARRARDLQMDVSSFSGPDGPVVAMVRSQPGFHQGCFDMFNPPPGPDYRDVISRWVVILLMTLDHVADPTNPKPSPHPLPGTVLEGSGVGPWDGAGKRAESTAFSRRRLLEASTNIELLDDRSVRPGTGTDSDLAAKPEAGTKLTDTHEDVLGASQGMEVGEAPVTSTGKAGNARVSSGRDSYGSADFDQRAQAGVYEVDPVMRQHSLVVFVALCCLGVVFVPWFLFVNNQITRPLPPTSRRSRQSLTL</sequence>
<feature type="compositionally biased region" description="Polar residues" evidence="6">
    <location>
        <begin position="735"/>
        <end position="750"/>
    </location>
</feature>
<dbReference type="GO" id="GO:0004181">
    <property type="term" value="F:metallocarboxypeptidase activity"/>
    <property type="evidence" value="ECO:0007669"/>
    <property type="project" value="InterPro"/>
</dbReference>
<name>A0A8J4B6W5_9CHLO</name>
<keyword evidence="7" id="KW-0812">Transmembrane</keyword>
<organism evidence="10 11">
    <name type="scientific">Volvox africanus</name>
    <dbReference type="NCBI Taxonomy" id="51714"/>
    <lineage>
        <taxon>Eukaryota</taxon>
        <taxon>Viridiplantae</taxon>
        <taxon>Chlorophyta</taxon>
        <taxon>core chlorophytes</taxon>
        <taxon>Chlorophyceae</taxon>
        <taxon>CS clade</taxon>
        <taxon>Chlamydomonadales</taxon>
        <taxon>Volvocaceae</taxon>
        <taxon>Volvox</taxon>
    </lineage>
</organism>
<keyword evidence="8" id="KW-0732">Signal</keyword>
<dbReference type="Proteomes" id="UP000747399">
    <property type="component" value="Unassembled WGS sequence"/>
</dbReference>
<comment type="similarity">
    <text evidence="2 5">Belongs to the peptidase M14 family.</text>
</comment>
<evidence type="ECO:0000256" key="8">
    <source>
        <dbReference type="SAM" id="SignalP"/>
    </source>
</evidence>
<evidence type="ECO:0000256" key="5">
    <source>
        <dbReference type="PROSITE-ProRule" id="PRU01379"/>
    </source>
</evidence>
<dbReference type="PROSITE" id="PS00132">
    <property type="entry name" value="CARBOXYPEPT_ZN_1"/>
    <property type="match status" value="1"/>
</dbReference>
<feature type="region of interest" description="Disordered" evidence="6">
    <location>
        <begin position="505"/>
        <end position="527"/>
    </location>
</feature>
<dbReference type="PANTHER" id="PTHR11705">
    <property type="entry name" value="PROTEASE FAMILY M14 CARBOXYPEPTIDASE A,B"/>
    <property type="match status" value="1"/>
</dbReference>
<evidence type="ECO:0000256" key="1">
    <source>
        <dbReference type="ARBA" id="ARBA00001947"/>
    </source>
</evidence>
<dbReference type="InterPro" id="IPR000834">
    <property type="entry name" value="Peptidase_M14"/>
</dbReference>
<dbReference type="GO" id="GO:0008270">
    <property type="term" value="F:zinc ion binding"/>
    <property type="evidence" value="ECO:0007669"/>
    <property type="project" value="InterPro"/>
</dbReference>
<gene>
    <name evidence="10" type="ORF">Vafri_10781</name>
</gene>
<dbReference type="CDD" id="cd06227">
    <property type="entry name" value="M14-CPA-like"/>
    <property type="match status" value="1"/>
</dbReference>
<evidence type="ECO:0000313" key="11">
    <source>
        <dbReference type="Proteomes" id="UP000747399"/>
    </source>
</evidence>
<keyword evidence="4" id="KW-0862">Zinc</keyword>
<dbReference type="InterPro" id="IPR034269">
    <property type="entry name" value="At5g42320_M14_CPD"/>
</dbReference>
<evidence type="ECO:0000259" key="9">
    <source>
        <dbReference type="PROSITE" id="PS52035"/>
    </source>
</evidence>
<feature type="chain" id="PRO_5035285843" description="Peptidase M14 domain-containing protein" evidence="8">
    <location>
        <begin position="25"/>
        <end position="819"/>
    </location>
</feature>
<dbReference type="SUPFAM" id="SSF53187">
    <property type="entry name" value="Zn-dependent exopeptidases"/>
    <property type="match status" value="1"/>
</dbReference>
<dbReference type="AlphaFoldDB" id="A0A8J4B6W5"/>
<feature type="transmembrane region" description="Helical" evidence="7">
    <location>
        <begin position="778"/>
        <end position="798"/>
    </location>
</feature>
<keyword evidence="3" id="KW-0479">Metal-binding</keyword>
<evidence type="ECO:0000256" key="4">
    <source>
        <dbReference type="ARBA" id="ARBA00022833"/>
    </source>
</evidence>
<feature type="signal peptide" evidence="8">
    <location>
        <begin position="1"/>
        <end position="24"/>
    </location>
</feature>
<feature type="region of interest" description="Disordered" evidence="6">
    <location>
        <begin position="690"/>
        <end position="754"/>
    </location>
</feature>
<feature type="region of interest" description="Disordered" evidence="6">
    <location>
        <begin position="638"/>
        <end position="671"/>
    </location>
</feature>
<evidence type="ECO:0000256" key="2">
    <source>
        <dbReference type="ARBA" id="ARBA00005988"/>
    </source>
</evidence>
<evidence type="ECO:0000313" key="10">
    <source>
        <dbReference type="EMBL" id="GIL55187.1"/>
    </source>
</evidence>
<feature type="domain" description="Peptidase M14" evidence="9">
    <location>
        <begin position="25"/>
        <end position="342"/>
    </location>
</feature>
<dbReference type="PROSITE" id="PS52035">
    <property type="entry name" value="PEPTIDASE_M14"/>
    <property type="match status" value="1"/>
</dbReference>
<dbReference type="PANTHER" id="PTHR11705:SF119">
    <property type="entry name" value="OS02G0119300 PROTEIN"/>
    <property type="match status" value="1"/>
</dbReference>
<dbReference type="GO" id="GO:0005615">
    <property type="term" value="C:extracellular space"/>
    <property type="evidence" value="ECO:0007669"/>
    <property type="project" value="TreeGrafter"/>
</dbReference>
<feature type="region of interest" description="Disordered" evidence="6">
    <location>
        <begin position="419"/>
        <end position="441"/>
    </location>
</feature>
<keyword evidence="7" id="KW-1133">Transmembrane helix</keyword>
<evidence type="ECO:0000256" key="6">
    <source>
        <dbReference type="SAM" id="MobiDB-lite"/>
    </source>
</evidence>
<keyword evidence="7" id="KW-0472">Membrane</keyword>
<feature type="active site" description="Proton donor/acceptor" evidence="5">
    <location>
        <position position="301"/>
    </location>
</feature>
<dbReference type="Pfam" id="PF00246">
    <property type="entry name" value="Peptidase_M14"/>
    <property type="match status" value="1"/>
</dbReference>
<evidence type="ECO:0000256" key="3">
    <source>
        <dbReference type="ARBA" id="ARBA00022723"/>
    </source>
</evidence>
<keyword evidence="11" id="KW-1185">Reference proteome</keyword>
<accession>A0A8J4B6W5</accession>
<comment type="cofactor">
    <cofactor evidence="1">
        <name>Zn(2+)</name>
        <dbReference type="ChEBI" id="CHEBI:29105"/>
    </cofactor>
</comment>
<feature type="compositionally biased region" description="Low complexity" evidence="6">
    <location>
        <begin position="419"/>
        <end position="431"/>
    </location>
</feature>
<dbReference type="GO" id="GO:0006508">
    <property type="term" value="P:proteolysis"/>
    <property type="evidence" value="ECO:0007669"/>
    <property type="project" value="InterPro"/>
</dbReference>
<dbReference type="Gene3D" id="3.40.630.10">
    <property type="entry name" value="Zn peptidases"/>
    <property type="match status" value="1"/>
</dbReference>
<dbReference type="InterPro" id="IPR057246">
    <property type="entry name" value="CARBOXYPEPT_ZN_1"/>
</dbReference>